<feature type="region of interest" description="Disordered" evidence="10">
    <location>
        <begin position="397"/>
        <end position="425"/>
    </location>
</feature>
<evidence type="ECO:0000256" key="6">
    <source>
        <dbReference type="ARBA" id="ARBA00022989"/>
    </source>
</evidence>
<evidence type="ECO:0000256" key="2">
    <source>
        <dbReference type="ARBA" id="ARBA00022448"/>
    </source>
</evidence>
<evidence type="ECO:0000313" key="13">
    <source>
        <dbReference type="Proteomes" id="UP001201980"/>
    </source>
</evidence>
<organism evidence="12 13">
    <name type="scientific">Zalerion maritima</name>
    <dbReference type="NCBI Taxonomy" id="339359"/>
    <lineage>
        <taxon>Eukaryota</taxon>
        <taxon>Fungi</taxon>
        <taxon>Dikarya</taxon>
        <taxon>Ascomycota</taxon>
        <taxon>Pezizomycotina</taxon>
        <taxon>Sordariomycetes</taxon>
        <taxon>Lulworthiomycetidae</taxon>
        <taxon>Lulworthiales</taxon>
        <taxon>Lulworthiaceae</taxon>
        <taxon>Zalerion</taxon>
    </lineage>
</organism>
<feature type="compositionally biased region" description="Basic and acidic residues" evidence="10">
    <location>
        <begin position="91"/>
        <end position="107"/>
    </location>
</feature>
<keyword evidence="6" id="KW-1133">Transmembrane helix</keyword>
<dbReference type="InterPro" id="IPR005606">
    <property type="entry name" value="Sec20"/>
</dbReference>
<feature type="region of interest" description="Disordered" evidence="10">
    <location>
        <begin position="318"/>
        <end position="341"/>
    </location>
</feature>
<keyword evidence="2" id="KW-0813">Transport</keyword>
<keyword evidence="5" id="KW-0931">ER-Golgi transport</keyword>
<dbReference type="PANTHER" id="PTHR12825">
    <property type="entry name" value="BNIP1-RELATED"/>
    <property type="match status" value="1"/>
</dbReference>
<evidence type="ECO:0000259" key="11">
    <source>
        <dbReference type="Pfam" id="PF03908"/>
    </source>
</evidence>
<feature type="region of interest" description="Disordered" evidence="10">
    <location>
        <begin position="39"/>
        <end position="70"/>
    </location>
</feature>
<evidence type="ECO:0000256" key="5">
    <source>
        <dbReference type="ARBA" id="ARBA00022892"/>
    </source>
</evidence>
<feature type="domain" description="Sec20 C-terminal" evidence="11">
    <location>
        <begin position="201"/>
        <end position="289"/>
    </location>
</feature>
<evidence type="ECO:0000256" key="4">
    <source>
        <dbReference type="ARBA" id="ARBA00022824"/>
    </source>
</evidence>
<feature type="compositionally biased region" description="Polar residues" evidence="10">
    <location>
        <begin position="144"/>
        <end position="158"/>
    </location>
</feature>
<dbReference type="GO" id="GO:0031201">
    <property type="term" value="C:SNARE complex"/>
    <property type="evidence" value="ECO:0007669"/>
    <property type="project" value="TreeGrafter"/>
</dbReference>
<keyword evidence="4" id="KW-0256">Endoplasmic reticulum</keyword>
<feature type="region of interest" description="Disordered" evidence="10">
    <location>
        <begin position="85"/>
        <end position="107"/>
    </location>
</feature>
<proteinExistence type="inferred from homology"/>
<dbReference type="PANTHER" id="PTHR12825:SF0">
    <property type="entry name" value="VESICLE TRANSPORT PROTEIN SEC20"/>
    <property type="match status" value="1"/>
</dbReference>
<evidence type="ECO:0000256" key="1">
    <source>
        <dbReference type="ARBA" id="ARBA00004163"/>
    </source>
</evidence>
<reference evidence="12" key="1">
    <citation type="submission" date="2022-07" db="EMBL/GenBank/DDBJ databases">
        <title>Draft genome sequence of Zalerion maritima ATCC 34329, a (micro)plastics degrading marine fungus.</title>
        <authorList>
            <person name="Paco A."/>
            <person name="Goncalves M.F.M."/>
            <person name="Rocha-Santos T.A.P."/>
            <person name="Alves A."/>
        </authorList>
    </citation>
    <scope>NUCLEOTIDE SEQUENCE</scope>
    <source>
        <strain evidence="12">ATCC 34329</strain>
    </source>
</reference>
<keyword evidence="13" id="KW-1185">Reference proteome</keyword>
<dbReference type="Pfam" id="PF03908">
    <property type="entry name" value="Sec20"/>
    <property type="match status" value="1"/>
</dbReference>
<evidence type="ECO:0000256" key="10">
    <source>
        <dbReference type="SAM" id="MobiDB-lite"/>
    </source>
</evidence>
<evidence type="ECO:0000313" key="12">
    <source>
        <dbReference type="EMBL" id="KAJ2905339.1"/>
    </source>
</evidence>
<evidence type="ECO:0000256" key="9">
    <source>
        <dbReference type="ARBA" id="ARBA00037934"/>
    </source>
</evidence>
<accession>A0AAD5WUQ3</accession>
<dbReference type="GO" id="GO:0006890">
    <property type="term" value="P:retrograde vesicle-mediated transport, Golgi to endoplasmic reticulum"/>
    <property type="evidence" value="ECO:0007669"/>
    <property type="project" value="InterPro"/>
</dbReference>
<feature type="region of interest" description="Disordered" evidence="10">
    <location>
        <begin position="134"/>
        <end position="204"/>
    </location>
</feature>
<keyword evidence="7" id="KW-0175">Coiled coil</keyword>
<keyword evidence="8" id="KW-0472">Membrane</keyword>
<comment type="subcellular location">
    <subcellularLocation>
        <location evidence="1">Endoplasmic reticulum membrane</location>
        <topology evidence="1">Single-pass type IV membrane protein</topology>
    </subcellularLocation>
</comment>
<feature type="compositionally biased region" description="Low complexity" evidence="10">
    <location>
        <begin position="159"/>
        <end position="172"/>
    </location>
</feature>
<comment type="similarity">
    <text evidence="9">Belongs to the SEC20 family.</text>
</comment>
<dbReference type="InterPro" id="IPR056173">
    <property type="entry name" value="Sec20_C"/>
</dbReference>
<dbReference type="Proteomes" id="UP001201980">
    <property type="component" value="Unassembled WGS sequence"/>
</dbReference>
<dbReference type="AlphaFoldDB" id="A0AAD5WUQ3"/>
<dbReference type="GO" id="GO:0005789">
    <property type="term" value="C:endoplasmic reticulum membrane"/>
    <property type="evidence" value="ECO:0007669"/>
    <property type="project" value="UniProtKB-SubCell"/>
</dbReference>
<gene>
    <name evidence="12" type="ORF">MKZ38_005638</name>
</gene>
<protein>
    <recommendedName>
        <fullName evidence="11">Sec20 C-terminal domain-containing protein</fullName>
    </recommendedName>
</protein>
<evidence type="ECO:0000256" key="8">
    <source>
        <dbReference type="ARBA" id="ARBA00023136"/>
    </source>
</evidence>
<evidence type="ECO:0000256" key="7">
    <source>
        <dbReference type="ARBA" id="ARBA00023054"/>
    </source>
</evidence>
<comment type="caution">
    <text evidence="12">The sequence shown here is derived from an EMBL/GenBank/DDBJ whole genome shotgun (WGS) entry which is preliminary data.</text>
</comment>
<name>A0AAD5WUQ3_9PEZI</name>
<evidence type="ECO:0000256" key="3">
    <source>
        <dbReference type="ARBA" id="ARBA00022692"/>
    </source>
</evidence>
<keyword evidence="3" id="KW-0812">Transmembrane</keyword>
<dbReference type="GO" id="GO:0005484">
    <property type="term" value="F:SNAP receptor activity"/>
    <property type="evidence" value="ECO:0007669"/>
    <property type="project" value="InterPro"/>
</dbReference>
<dbReference type="EMBL" id="JAKWBI020000033">
    <property type="protein sequence ID" value="KAJ2905339.1"/>
    <property type="molecule type" value="Genomic_DNA"/>
</dbReference>
<sequence length="425" mass="45596">MAAAAAAAAAPTFESLQERLSALQETTTQARELIAQLEAYDPTYGNEDEVADGEGGGEGGENYASDLAAETAQLIDEQRDELEEIEEEMEDMRSGKGEEGQHERARLVEGARKVREGLRRDAYLAEVLRPLSAAASTTGGGGTPLQNSVSSLPPNANGTSPTTANTLLLNPTEARKALLGPTQTQTTRRKRSRSPSAARSSEAVTSSLLRMHASMASSLERSTFSQKMVDESSNSLKQLGEQYDSLDSLIQKSKGLLGVLVKSAKTDAWYLQTTVYMLLATLAWLVFRRWLYGPLWWLVWLPLRVLWGTGSAVVRSSASRPPAAQSEENAEDGVVKGGQKGSAADQVEGIHRIVPTVEVPQDQKDSTAEEVAVEGDESLVDKVGKIIDEASIQLPLDTELPEGASGWPTEEGVIGMGGQAARDEL</sequence>